<evidence type="ECO:0000313" key="4">
    <source>
        <dbReference type="Proteomes" id="UP000632849"/>
    </source>
</evidence>
<gene>
    <name evidence="3" type="primary">paaG</name>
    <name evidence="3" type="ORF">GCM10017667_79310</name>
</gene>
<dbReference type="NCBIfam" id="NF006140">
    <property type="entry name" value="PRK08290.1"/>
    <property type="match status" value="1"/>
</dbReference>
<sequence length="329" mass="35280">MSAARTTAQGPRTGPGNAGTEGSGDGSSGKGTSGTEGSEDGTSGTGVSGTGGSEPVRYERRGPVAVVTMDRPRYRNAQNSAMTYALDRAFYRAAADDEVKVVVLAGAGEHFSAGHDIGTPERDAHLPFERRAGLWWDHSDKAGAESRFARESEVYLGMCRRWRELPKPVVASVQGACVAGGLMLAWICDLIVASEDAFFADPVVRMGIPGVEYFAHPWVMPPRIAKEFLYTGDRMSARRAHEVGMVNHVVPREELTDRTMELANRIAAMPRMGLALAKRAVNQAEDLQGLHTGMDAVFGLHHLAHAHNAETARDPLGGMDVHAMKAAES</sequence>
<dbReference type="RefSeq" id="WP_229915869.1">
    <property type="nucleotide sequence ID" value="NZ_BNBE01000004.1"/>
</dbReference>
<feature type="compositionally biased region" description="Gly residues" evidence="2">
    <location>
        <begin position="43"/>
        <end position="52"/>
    </location>
</feature>
<dbReference type="InterPro" id="IPR029045">
    <property type="entry name" value="ClpP/crotonase-like_dom_sf"/>
</dbReference>
<reference evidence="3" key="2">
    <citation type="submission" date="2020-09" db="EMBL/GenBank/DDBJ databases">
        <authorList>
            <person name="Sun Q."/>
            <person name="Ohkuma M."/>
        </authorList>
    </citation>
    <scope>NUCLEOTIDE SEQUENCE</scope>
    <source>
        <strain evidence="3">JCM 4122</strain>
    </source>
</reference>
<keyword evidence="4" id="KW-1185">Reference proteome</keyword>
<dbReference type="SUPFAM" id="SSF52096">
    <property type="entry name" value="ClpP/crotonase"/>
    <property type="match status" value="1"/>
</dbReference>
<proteinExistence type="inferred from homology"/>
<feature type="compositionally biased region" description="Polar residues" evidence="2">
    <location>
        <begin position="1"/>
        <end position="10"/>
    </location>
</feature>
<name>A0A919BYP2_STRFL</name>
<reference evidence="3" key="1">
    <citation type="journal article" date="2014" name="Int. J. Syst. Evol. Microbiol.">
        <title>Complete genome sequence of Corynebacterium casei LMG S-19264T (=DSM 44701T), isolated from a smear-ripened cheese.</title>
        <authorList>
            <consortium name="US DOE Joint Genome Institute (JGI-PGF)"/>
            <person name="Walter F."/>
            <person name="Albersmeier A."/>
            <person name="Kalinowski J."/>
            <person name="Ruckert C."/>
        </authorList>
    </citation>
    <scope>NUCLEOTIDE SEQUENCE</scope>
    <source>
        <strain evidence="3">JCM 4122</strain>
    </source>
</reference>
<evidence type="ECO:0000313" key="3">
    <source>
        <dbReference type="EMBL" id="GHG29785.1"/>
    </source>
</evidence>
<dbReference type="CDD" id="cd06558">
    <property type="entry name" value="crotonase-like"/>
    <property type="match status" value="1"/>
</dbReference>
<dbReference type="EMBL" id="BNBE01000004">
    <property type="protein sequence ID" value="GHG29785.1"/>
    <property type="molecule type" value="Genomic_DNA"/>
</dbReference>
<dbReference type="Pfam" id="PF00378">
    <property type="entry name" value="ECH_1"/>
    <property type="match status" value="2"/>
</dbReference>
<dbReference type="InterPro" id="IPR001753">
    <property type="entry name" value="Enoyl-CoA_hydra/iso"/>
</dbReference>
<comment type="caution">
    <text evidence="3">The sequence shown here is derived from an EMBL/GenBank/DDBJ whole genome shotgun (WGS) entry which is preliminary data.</text>
</comment>
<organism evidence="3 4">
    <name type="scientific">Streptomyces filamentosus</name>
    <name type="common">Streptomyces roseosporus</name>
    <dbReference type="NCBI Taxonomy" id="67294"/>
    <lineage>
        <taxon>Bacteria</taxon>
        <taxon>Bacillati</taxon>
        <taxon>Actinomycetota</taxon>
        <taxon>Actinomycetes</taxon>
        <taxon>Kitasatosporales</taxon>
        <taxon>Streptomycetaceae</taxon>
        <taxon>Streptomyces</taxon>
    </lineage>
</organism>
<comment type="similarity">
    <text evidence="1">Belongs to the enoyl-CoA hydratase/isomerase family.</text>
</comment>
<dbReference type="GeneID" id="95662912"/>
<dbReference type="PANTHER" id="PTHR43802">
    <property type="entry name" value="ENOYL-COA HYDRATASE"/>
    <property type="match status" value="1"/>
</dbReference>
<dbReference type="AlphaFoldDB" id="A0A919BYP2"/>
<accession>A0A919BYP2</accession>
<dbReference type="Gene3D" id="3.90.226.10">
    <property type="entry name" value="2-enoyl-CoA Hydratase, Chain A, domain 1"/>
    <property type="match status" value="1"/>
</dbReference>
<feature type="region of interest" description="Disordered" evidence="2">
    <location>
        <begin position="1"/>
        <end position="63"/>
    </location>
</feature>
<evidence type="ECO:0000256" key="1">
    <source>
        <dbReference type="ARBA" id="ARBA00005254"/>
    </source>
</evidence>
<protein>
    <submittedName>
        <fullName evidence="3">Enoyl-CoA hydratase</fullName>
    </submittedName>
</protein>
<evidence type="ECO:0000256" key="2">
    <source>
        <dbReference type="SAM" id="MobiDB-lite"/>
    </source>
</evidence>
<feature type="compositionally biased region" description="Gly residues" evidence="2">
    <location>
        <begin position="16"/>
        <end position="34"/>
    </location>
</feature>
<dbReference type="GO" id="GO:0003824">
    <property type="term" value="F:catalytic activity"/>
    <property type="evidence" value="ECO:0007669"/>
    <property type="project" value="UniProtKB-ARBA"/>
</dbReference>
<dbReference type="PANTHER" id="PTHR43802:SF1">
    <property type="entry name" value="IP11341P-RELATED"/>
    <property type="match status" value="1"/>
</dbReference>
<dbReference type="Proteomes" id="UP000632849">
    <property type="component" value="Unassembled WGS sequence"/>
</dbReference>